<keyword evidence="3" id="KW-0328">Glycosyltransferase</keyword>
<organism evidence="10 11">
    <name type="scientific">Candidatus Blackburnbacteria bacterium RIFCSPHIGHO2_02_FULL_44_20</name>
    <dbReference type="NCBI Taxonomy" id="1797516"/>
    <lineage>
        <taxon>Bacteria</taxon>
        <taxon>Candidatus Blackburniibacteriota</taxon>
    </lineage>
</organism>
<dbReference type="GO" id="GO:0005886">
    <property type="term" value="C:plasma membrane"/>
    <property type="evidence" value="ECO:0007669"/>
    <property type="project" value="UniProtKB-SubCell"/>
</dbReference>
<evidence type="ECO:0000313" key="11">
    <source>
        <dbReference type="Proteomes" id="UP000178319"/>
    </source>
</evidence>
<feature type="transmembrane region" description="Helical" evidence="8">
    <location>
        <begin position="405"/>
        <end position="425"/>
    </location>
</feature>
<evidence type="ECO:0000256" key="4">
    <source>
        <dbReference type="ARBA" id="ARBA00022679"/>
    </source>
</evidence>
<dbReference type="Pfam" id="PF13231">
    <property type="entry name" value="PMT_2"/>
    <property type="match status" value="1"/>
</dbReference>
<keyword evidence="2" id="KW-1003">Cell membrane</keyword>
<dbReference type="GO" id="GO:0010041">
    <property type="term" value="P:response to iron(III) ion"/>
    <property type="evidence" value="ECO:0007669"/>
    <property type="project" value="TreeGrafter"/>
</dbReference>
<accession>A0A1G1V8N3</accession>
<keyword evidence="4" id="KW-0808">Transferase</keyword>
<feature type="transmembrane region" description="Helical" evidence="8">
    <location>
        <begin position="178"/>
        <end position="198"/>
    </location>
</feature>
<evidence type="ECO:0000256" key="3">
    <source>
        <dbReference type="ARBA" id="ARBA00022676"/>
    </source>
</evidence>
<dbReference type="Proteomes" id="UP000178319">
    <property type="component" value="Unassembled WGS sequence"/>
</dbReference>
<evidence type="ECO:0000256" key="7">
    <source>
        <dbReference type="ARBA" id="ARBA00023136"/>
    </source>
</evidence>
<dbReference type="InterPro" id="IPR050297">
    <property type="entry name" value="LipidA_mod_glycosyltrf_83"/>
</dbReference>
<evidence type="ECO:0000256" key="2">
    <source>
        <dbReference type="ARBA" id="ARBA00022475"/>
    </source>
</evidence>
<feature type="transmembrane region" description="Helical" evidence="8">
    <location>
        <begin position="347"/>
        <end position="364"/>
    </location>
</feature>
<evidence type="ECO:0000313" key="10">
    <source>
        <dbReference type="EMBL" id="OGY11780.1"/>
    </source>
</evidence>
<dbReference type="STRING" id="1797516.A3D26_01580"/>
<evidence type="ECO:0000256" key="5">
    <source>
        <dbReference type="ARBA" id="ARBA00022692"/>
    </source>
</evidence>
<sequence>MAKTLFKNLIILVITLAAILRLWKLDVVPVSLFGDELDVGYHAYSVLKTGRDYSGNFLPLHFQSLAEWRTPLYLYSAVPTVAMFGISPWGVRLPAAMFGILGVWLLYLLVKLMTGNEKLATLASFLLTISPWHIQYSRAGFEVTQMLALYLAGLYFFFRGLKTGKYLVFSAICLAFTPWVYSTAKLFLPLTLVTLFLIWRKDLFKVSKKYLLWACAAFAVVVLPITYSTIFGGGAARFNYISVFSDPTMVPEIGFARLRDAKMRTPEAQIGIQPTVLDRAFHNKITWPFSFVFRNYLEPYSAKFLFIEGDLNPRHSPSGMGQMYKFEFFFLLLGVASLIYSKLDKKVKIFLCVWTLSASLPAALTRDGGHHATRLFFLLPPLIFLTSLGIYQAHEWLNKRWQKLFLVSLGGVILLSFVFYQHLFWVHYPWDSERWWHAGYEDAIKTAVSESGKYDRVIISMAGEPAYIFFLGWSQFDPKVFHQNYQYREDGKWLPVETIPNFGQISKLDKYYFGSPGVDLYSLANVLPDRTLYLATAKEVNVNLILEPERLPGDLKLVKSSPFPSGEPAYYLLTKVDKQGL</sequence>
<keyword evidence="7 8" id="KW-0472">Membrane</keyword>
<feature type="domain" description="Glycosyltransferase RgtA/B/C/D-like" evidence="9">
    <location>
        <begin position="71"/>
        <end position="222"/>
    </location>
</feature>
<proteinExistence type="predicted"/>
<keyword evidence="6 8" id="KW-1133">Transmembrane helix</keyword>
<evidence type="ECO:0000256" key="8">
    <source>
        <dbReference type="SAM" id="Phobius"/>
    </source>
</evidence>
<keyword evidence="5 8" id="KW-0812">Transmembrane</keyword>
<reference evidence="10 11" key="1">
    <citation type="journal article" date="2016" name="Nat. Commun.">
        <title>Thousands of microbial genomes shed light on interconnected biogeochemical processes in an aquifer system.</title>
        <authorList>
            <person name="Anantharaman K."/>
            <person name="Brown C.T."/>
            <person name="Hug L.A."/>
            <person name="Sharon I."/>
            <person name="Castelle C.J."/>
            <person name="Probst A.J."/>
            <person name="Thomas B.C."/>
            <person name="Singh A."/>
            <person name="Wilkins M.J."/>
            <person name="Karaoz U."/>
            <person name="Brodie E.L."/>
            <person name="Williams K.H."/>
            <person name="Hubbard S.S."/>
            <person name="Banfield J.F."/>
        </authorList>
    </citation>
    <scope>NUCLEOTIDE SEQUENCE [LARGE SCALE GENOMIC DNA]</scope>
</reference>
<dbReference type="AlphaFoldDB" id="A0A1G1V8N3"/>
<comment type="caution">
    <text evidence="10">The sequence shown here is derived from an EMBL/GenBank/DDBJ whole genome shotgun (WGS) entry which is preliminary data.</text>
</comment>
<dbReference type="PANTHER" id="PTHR33908">
    <property type="entry name" value="MANNOSYLTRANSFERASE YKCB-RELATED"/>
    <property type="match status" value="1"/>
</dbReference>
<evidence type="ECO:0000256" key="1">
    <source>
        <dbReference type="ARBA" id="ARBA00004651"/>
    </source>
</evidence>
<feature type="transmembrane region" description="Helical" evidence="8">
    <location>
        <begin position="210"/>
        <end position="230"/>
    </location>
</feature>
<evidence type="ECO:0000256" key="6">
    <source>
        <dbReference type="ARBA" id="ARBA00022989"/>
    </source>
</evidence>
<feature type="transmembrane region" description="Helical" evidence="8">
    <location>
        <begin position="139"/>
        <end position="158"/>
    </location>
</feature>
<protein>
    <recommendedName>
        <fullName evidence="9">Glycosyltransferase RgtA/B/C/D-like domain-containing protein</fullName>
    </recommendedName>
</protein>
<dbReference type="InterPro" id="IPR038731">
    <property type="entry name" value="RgtA/B/C-like"/>
</dbReference>
<comment type="subcellular location">
    <subcellularLocation>
        <location evidence="1">Cell membrane</location>
        <topology evidence="1">Multi-pass membrane protein</topology>
    </subcellularLocation>
</comment>
<feature type="transmembrane region" description="Helical" evidence="8">
    <location>
        <begin position="323"/>
        <end position="340"/>
    </location>
</feature>
<gene>
    <name evidence="10" type="ORF">A3D26_01580</name>
</gene>
<dbReference type="GO" id="GO:0016763">
    <property type="term" value="F:pentosyltransferase activity"/>
    <property type="evidence" value="ECO:0007669"/>
    <property type="project" value="TreeGrafter"/>
</dbReference>
<feature type="transmembrane region" description="Helical" evidence="8">
    <location>
        <begin position="89"/>
        <end position="110"/>
    </location>
</feature>
<dbReference type="GO" id="GO:0009103">
    <property type="term" value="P:lipopolysaccharide biosynthetic process"/>
    <property type="evidence" value="ECO:0007669"/>
    <property type="project" value="UniProtKB-ARBA"/>
</dbReference>
<dbReference type="EMBL" id="MHBZ01000011">
    <property type="protein sequence ID" value="OGY11780.1"/>
    <property type="molecule type" value="Genomic_DNA"/>
</dbReference>
<name>A0A1G1V8N3_9BACT</name>
<feature type="transmembrane region" description="Helical" evidence="8">
    <location>
        <begin position="376"/>
        <end position="393"/>
    </location>
</feature>
<dbReference type="PANTHER" id="PTHR33908:SF3">
    <property type="entry name" value="UNDECAPRENYL PHOSPHATE-ALPHA-4-AMINO-4-DEOXY-L-ARABINOSE ARABINOSYL TRANSFERASE"/>
    <property type="match status" value="1"/>
</dbReference>
<evidence type="ECO:0000259" key="9">
    <source>
        <dbReference type="Pfam" id="PF13231"/>
    </source>
</evidence>